<dbReference type="SMART" id="SM00382">
    <property type="entry name" value="AAA"/>
    <property type="match status" value="1"/>
</dbReference>
<feature type="domain" description="ABC transporter" evidence="5">
    <location>
        <begin position="4"/>
        <end position="234"/>
    </location>
</feature>
<dbReference type="InterPro" id="IPR050093">
    <property type="entry name" value="ABC_SmlMolc_Importer"/>
</dbReference>
<gene>
    <name evidence="6" type="ORF">LVJ83_08375</name>
</gene>
<dbReference type="InterPro" id="IPR003593">
    <property type="entry name" value="AAA+_ATPase"/>
</dbReference>
<evidence type="ECO:0000259" key="5">
    <source>
        <dbReference type="PROSITE" id="PS50893"/>
    </source>
</evidence>
<sequence length="333" mass="36150">MSELIIKDAYKAFGGLVVIDHLNIHIPQGCLLTLLGPSGCGKSTLLRCIAGLETLDRGQILLDGADITRKPPQKRNIAMVFQHYALFPNMTVAQNIEFGLKIKKMPSEVRAAKVQKVLELVELQAFAAQKPASLSGGQKQRVALARGLVMEPKLLLLDEPLSALDARIRKNLRSQICDIQKELNLTTVFVTHDQEEALAMSDQVVLLNSGRIEQHCSPETLYNSPANEFTAGFIGNYNMGALPSLKHPDRNASLVVRPEAIQIHPSQGDIAAVIQTRTLLGSIVRYRVATDIGDTLHVDVLNYGPASSLPEGSAVYLTVPPAEVIALQKSAAV</sequence>
<dbReference type="InterPro" id="IPR017871">
    <property type="entry name" value="ABC_transporter-like_CS"/>
</dbReference>
<dbReference type="Pfam" id="PF08402">
    <property type="entry name" value="TOBE_2"/>
    <property type="match status" value="1"/>
</dbReference>
<evidence type="ECO:0000256" key="3">
    <source>
        <dbReference type="ARBA" id="ARBA00022741"/>
    </source>
</evidence>
<dbReference type="SUPFAM" id="SSF52540">
    <property type="entry name" value="P-loop containing nucleoside triphosphate hydrolases"/>
    <property type="match status" value="1"/>
</dbReference>
<keyword evidence="4 6" id="KW-0067">ATP-binding</keyword>
<evidence type="ECO:0000256" key="1">
    <source>
        <dbReference type="ARBA" id="ARBA00022448"/>
    </source>
</evidence>
<dbReference type="PANTHER" id="PTHR42781:SF4">
    <property type="entry name" value="SPERMIDINE_PUTRESCINE IMPORT ATP-BINDING PROTEIN POTA"/>
    <property type="match status" value="1"/>
</dbReference>
<evidence type="ECO:0000256" key="4">
    <source>
        <dbReference type="ARBA" id="ARBA00022840"/>
    </source>
</evidence>
<name>A0ABY4DTQ8_9NEIS</name>
<keyword evidence="7" id="KW-1185">Reference proteome</keyword>
<dbReference type="InterPro" id="IPR013611">
    <property type="entry name" value="Transp-assoc_OB_typ2"/>
</dbReference>
<dbReference type="InterPro" id="IPR003439">
    <property type="entry name" value="ABC_transporter-like_ATP-bd"/>
</dbReference>
<evidence type="ECO:0000313" key="7">
    <source>
        <dbReference type="Proteomes" id="UP000829817"/>
    </source>
</evidence>
<accession>A0ABY4DTQ8</accession>
<dbReference type="Gene3D" id="3.40.50.300">
    <property type="entry name" value="P-loop containing nucleotide triphosphate hydrolases"/>
    <property type="match status" value="1"/>
</dbReference>
<dbReference type="EMBL" id="CP091508">
    <property type="protein sequence ID" value="UOO80997.1"/>
    <property type="molecule type" value="Genomic_DNA"/>
</dbReference>
<evidence type="ECO:0000313" key="6">
    <source>
        <dbReference type="EMBL" id="UOO80997.1"/>
    </source>
</evidence>
<dbReference type="InterPro" id="IPR027417">
    <property type="entry name" value="P-loop_NTPase"/>
</dbReference>
<dbReference type="Proteomes" id="UP000829817">
    <property type="component" value="Chromosome"/>
</dbReference>
<dbReference type="InterPro" id="IPR008995">
    <property type="entry name" value="Mo/tungstate-bd_C_term_dom"/>
</dbReference>
<proteinExistence type="predicted"/>
<dbReference type="Pfam" id="PF00005">
    <property type="entry name" value="ABC_tran"/>
    <property type="match status" value="1"/>
</dbReference>
<dbReference type="PROSITE" id="PS00211">
    <property type="entry name" value="ABC_TRANSPORTER_1"/>
    <property type="match status" value="1"/>
</dbReference>
<dbReference type="SUPFAM" id="SSF50331">
    <property type="entry name" value="MOP-like"/>
    <property type="match status" value="1"/>
</dbReference>
<organism evidence="6 7">
    <name type="scientific">Uruburuella testudinis</name>
    <dbReference type="NCBI Taxonomy" id="1282863"/>
    <lineage>
        <taxon>Bacteria</taxon>
        <taxon>Pseudomonadati</taxon>
        <taxon>Pseudomonadota</taxon>
        <taxon>Betaproteobacteria</taxon>
        <taxon>Neisseriales</taxon>
        <taxon>Neisseriaceae</taxon>
        <taxon>Uruburuella</taxon>
    </lineage>
</organism>
<keyword evidence="2" id="KW-1003">Cell membrane</keyword>
<dbReference type="PANTHER" id="PTHR42781">
    <property type="entry name" value="SPERMIDINE/PUTRESCINE IMPORT ATP-BINDING PROTEIN POTA"/>
    <property type="match status" value="1"/>
</dbReference>
<dbReference type="RefSeq" id="WP_244784067.1">
    <property type="nucleotide sequence ID" value="NZ_CP091508.1"/>
</dbReference>
<keyword evidence="3" id="KW-0547">Nucleotide-binding</keyword>
<protein>
    <submittedName>
        <fullName evidence="6">ABC transporter ATP-binding protein</fullName>
    </submittedName>
</protein>
<dbReference type="PROSITE" id="PS50893">
    <property type="entry name" value="ABC_TRANSPORTER_2"/>
    <property type="match status" value="1"/>
</dbReference>
<dbReference type="GO" id="GO:0005524">
    <property type="term" value="F:ATP binding"/>
    <property type="evidence" value="ECO:0007669"/>
    <property type="project" value="UniProtKB-KW"/>
</dbReference>
<evidence type="ECO:0000256" key="2">
    <source>
        <dbReference type="ARBA" id="ARBA00022475"/>
    </source>
</evidence>
<keyword evidence="2" id="KW-0472">Membrane</keyword>
<reference evidence="6 7" key="1">
    <citation type="journal article" date="2022" name="Res Sq">
        <title>Evolution of multicellular longitudinally dividing oral cavity symbionts (Neisseriaceae).</title>
        <authorList>
            <person name="Nyongesa S."/>
            <person name="Weber P."/>
            <person name="Bernet E."/>
            <person name="Pullido F."/>
            <person name="Nieckarz M."/>
            <person name="Delaby M."/>
            <person name="Nieves C."/>
            <person name="Viehboeck T."/>
            <person name="Krause N."/>
            <person name="Rivera-Millot A."/>
            <person name="Nakamura A."/>
            <person name="Vischer N."/>
            <person name="VanNieuwenhze M."/>
            <person name="Brun Y."/>
            <person name="Cava F."/>
            <person name="Bulgheresi S."/>
            <person name="Veyrier F."/>
        </authorList>
    </citation>
    <scope>NUCLEOTIDE SEQUENCE [LARGE SCALE GENOMIC DNA]</scope>
    <source>
        <strain evidence="6 7">CCUG 63373m</strain>
    </source>
</reference>
<keyword evidence="1" id="KW-0813">Transport</keyword>